<dbReference type="Gene3D" id="2.40.50.100">
    <property type="match status" value="1"/>
</dbReference>
<keyword evidence="2" id="KW-1185">Reference proteome</keyword>
<organism evidence="1 2">
    <name type="scientific">Ketogulonicigenium vulgare (strain WSH-001)</name>
    <dbReference type="NCBI Taxonomy" id="759362"/>
    <lineage>
        <taxon>Bacteria</taxon>
        <taxon>Pseudomonadati</taxon>
        <taxon>Pseudomonadota</taxon>
        <taxon>Alphaproteobacteria</taxon>
        <taxon>Rhodobacterales</taxon>
        <taxon>Roseobacteraceae</taxon>
        <taxon>Ketogulonicigenium</taxon>
    </lineage>
</organism>
<dbReference type="KEGG" id="kvl:KVU_1343"/>
<reference evidence="1 2" key="1">
    <citation type="journal article" date="2011" name="J. Bacteriol.">
        <title>Complete genome sequence of the industrial strain Ketogulonicigenium vulgare WSH-001.</title>
        <authorList>
            <person name="Liu L."/>
            <person name="Li Y."/>
            <person name="Zhang J."/>
            <person name="Zhou Z."/>
            <person name="Liu J."/>
            <person name="Li X."/>
            <person name="Zhou J."/>
            <person name="Du G."/>
            <person name="Wang L."/>
            <person name="Chen J."/>
        </authorList>
    </citation>
    <scope>NUCLEOTIDE SEQUENCE [LARGE SCALE GENOMIC DNA]</scope>
    <source>
        <strain evidence="1 2">WSH-001</strain>
    </source>
</reference>
<dbReference type="Proteomes" id="UP000000692">
    <property type="component" value="Chromosome"/>
</dbReference>
<dbReference type="RefSeq" id="WP_013384650.1">
    <property type="nucleotide sequence ID" value="NC_017384.1"/>
</dbReference>
<proteinExistence type="predicted"/>
<protein>
    <recommendedName>
        <fullName evidence="3">Lipoyl-binding domain-containing protein</fullName>
    </recommendedName>
</protein>
<sequence length="126" mass="13063">MFTAAQRDTLLDVMRRTGTTAIYLRDGDKRLSLTLGGEAPAIHRPSQTQAAVSPAIGRVLPRGLDDGLAALQVGDAVNKGEVLVYVAQGLIRHPVTAPVTGTLATLTEAAIVGFGDTIATLTEQGA</sequence>
<dbReference type="eggNOG" id="COG0511">
    <property type="taxonomic scope" value="Bacteria"/>
</dbReference>
<accession>F9Y8L3</accession>
<gene>
    <name evidence="1" type="ordered locus">KVU_1343</name>
</gene>
<evidence type="ECO:0000313" key="1">
    <source>
        <dbReference type="EMBL" id="AEM41182.1"/>
    </source>
</evidence>
<dbReference type="SUPFAM" id="SSF51230">
    <property type="entry name" value="Single hybrid motif"/>
    <property type="match status" value="1"/>
</dbReference>
<name>F9Y8L3_KETVW</name>
<dbReference type="HOGENOM" id="CLU_1978532_0_0_5"/>
<evidence type="ECO:0008006" key="3">
    <source>
        <dbReference type="Google" id="ProtNLM"/>
    </source>
</evidence>
<dbReference type="InterPro" id="IPR011053">
    <property type="entry name" value="Single_hybrid_motif"/>
</dbReference>
<evidence type="ECO:0000313" key="2">
    <source>
        <dbReference type="Proteomes" id="UP000000692"/>
    </source>
</evidence>
<dbReference type="AlphaFoldDB" id="F9Y8L3"/>
<dbReference type="EMBL" id="CP002018">
    <property type="protein sequence ID" value="AEM41182.1"/>
    <property type="molecule type" value="Genomic_DNA"/>
</dbReference>
<dbReference type="OrthoDB" id="7282653at2"/>